<dbReference type="EMBL" id="UINC01010417">
    <property type="protein sequence ID" value="SVA46341.1"/>
    <property type="molecule type" value="Genomic_DNA"/>
</dbReference>
<evidence type="ECO:0000313" key="1">
    <source>
        <dbReference type="EMBL" id="SVA46341.1"/>
    </source>
</evidence>
<dbReference type="AlphaFoldDB" id="A0A381W1V6"/>
<proteinExistence type="predicted"/>
<name>A0A381W1V6_9ZZZZ</name>
<reference evidence="1" key="1">
    <citation type="submission" date="2018-05" db="EMBL/GenBank/DDBJ databases">
        <authorList>
            <person name="Lanie J.A."/>
            <person name="Ng W.-L."/>
            <person name="Kazmierczak K.M."/>
            <person name="Andrzejewski T.M."/>
            <person name="Davidsen T.M."/>
            <person name="Wayne K.J."/>
            <person name="Tettelin H."/>
            <person name="Glass J.I."/>
            <person name="Rusch D."/>
            <person name="Podicherti R."/>
            <person name="Tsui H.-C.T."/>
            <person name="Winkler M.E."/>
        </authorList>
    </citation>
    <scope>NUCLEOTIDE SEQUENCE</scope>
</reference>
<sequence>MRINFLETNSISAGETGLEPATYGFGGRCSTN</sequence>
<protein>
    <submittedName>
        <fullName evidence="1">Uncharacterized protein</fullName>
    </submittedName>
</protein>
<organism evidence="1">
    <name type="scientific">marine metagenome</name>
    <dbReference type="NCBI Taxonomy" id="408172"/>
    <lineage>
        <taxon>unclassified sequences</taxon>
        <taxon>metagenomes</taxon>
        <taxon>ecological metagenomes</taxon>
    </lineage>
</organism>
<gene>
    <name evidence="1" type="ORF">METZ01_LOCUS99195</name>
</gene>
<accession>A0A381W1V6</accession>